<dbReference type="RefSeq" id="XP_009016355.1">
    <property type="nucleotide sequence ID" value="XM_009018107.1"/>
</dbReference>
<name>T1F478_HELRO</name>
<dbReference type="Proteomes" id="UP000015101">
    <property type="component" value="Unassembled WGS sequence"/>
</dbReference>
<proteinExistence type="predicted"/>
<evidence type="ECO:0000313" key="4">
    <source>
        <dbReference type="Proteomes" id="UP000015101"/>
    </source>
</evidence>
<sequence>MKQTKIFQYFTTQKAEDNTSSHTDELEDMEVEFDSILQQNEPQLEDLSIKNEINDSSGAVLGGKKAESSYEANNPPTTDLLTSSANNLSSSSDIHLNSVTTSKNRSARKHRTKDRAKILKNVQDLQQKPFPIDREKLKIFQNVEKPNLPPMKETSEHTFLFKIPVSGNDVITPDPDHWMGDGNEQQRYNYVKMPYSSDNVMIVHGGGAHVDSKHESHNRYSHSEKVMRWQVIKSSLEKLRNIFIKSSRDIEDAIQTYHKQSHDYTTLHDYCDEAIYFLL</sequence>
<evidence type="ECO:0000313" key="3">
    <source>
        <dbReference type="EnsemblMetazoa" id="HelroP171385"/>
    </source>
</evidence>
<evidence type="ECO:0000256" key="1">
    <source>
        <dbReference type="SAM" id="MobiDB-lite"/>
    </source>
</evidence>
<dbReference type="HOGENOM" id="CLU_998455_0_0_1"/>
<feature type="compositionally biased region" description="Polar residues" evidence="1">
    <location>
        <begin position="94"/>
        <end position="104"/>
    </location>
</feature>
<dbReference type="GeneID" id="20203627"/>
<accession>T1F478</accession>
<dbReference type="EMBL" id="KB096325">
    <property type="protein sequence ID" value="ESO05722.1"/>
    <property type="molecule type" value="Genomic_DNA"/>
</dbReference>
<reference evidence="4" key="1">
    <citation type="submission" date="2012-12" db="EMBL/GenBank/DDBJ databases">
        <authorList>
            <person name="Hellsten U."/>
            <person name="Grimwood J."/>
            <person name="Chapman J.A."/>
            <person name="Shapiro H."/>
            <person name="Aerts A."/>
            <person name="Otillar R.P."/>
            <person name="Terry A.Y."/>
            <person name="Boore J.L."/>
            <person name="Simakov O."/>
            <person name="Marletaz F."/>
            <person name="Cho S.-J."/>
            <person name="Edsinger-Gonzales E."/>
            <person name="Havlak P."/>
            <person name="Kuo D.-H."/>
            <person name="Larsson T."/>
            <person name="Lv J."/>
            <person name="Arendt D."/>
            <person name="Savage R."/>
            <person name="Osoegawa K."/>
            <person name="de Jong P."/>
            <person name="Lindberg D.R."/>
            <person name="Seaver E.C."/>
            <person name="Weisblat D.A."/>
            <person name="Putnam N.H."/>
            <person name="Grigoriev I.V."/>
            <person name="Rokhsar D.S."/>
        </authorList>
    </citation>
    <scope>NUCLEOTIDE SEQUENCE</scope>
</reference>
<dbReference type="EnsemblMetazoa" id="HelroT171385">
    <property type="protein sequence ID" value="HelroP171385"/>
    <property type="gene ID" value="HelroG171385"/>
</dbReference>
<feature type="compositionally biased region" description="Low complexity" evidence="1">
    <location>
        <begin position="77"/>
        <end position="93"/>
    </location>
</feature>
<dbReference type="AlphaFoldDB" id="T1F478"/>
<gene>
    <name evidence="3" type="primary">20203627</name>
    <name evidence="2" type="ORF">HELRODRAFT_171385</name>
</gene>
<reference evidence="2 4" key="2">
    <citation type="journal article" date="2013" name="Nature">
        <title>Insights into bilaterian evolution from three spiralian genomes.</title>
        <authorList>
            <person name="Simakov O."/>
            <person name="Marletaz F."/>
            <person name="Cho S.J."/>
            <person name="Edsinger-Gonzales E."/>
            <person name="Havlak P."/>
            <person name="Hellsten U."/>
            <person name="Kuo D.H."/>
            <person name="Larsson T."/>
            <person name="Lv J."/>
            <person name="Arendt D."/>
            <person name="Savage R."/>
            <person name="Osoegawa K."/>
            <person name="de Jong P."/>
            <person name="Grimwood J."/>
            <person name="Chapman J.A."/>
            <person name="Shapiro H."/>
            <person name="Aerts A."/>
            <person name="Otillar R.P."/>
            <person name="Terry A.Y."/>
            <person name="Boore J.L."/>
            <person name="Grigoriev I.V."/>
            <person name="Lindberg D.R."/>
            <person name="Seaver E.C."/>
            <person name="Weisblat D.A."/>
            <person name="Putnam N.H."/>
            <person name="Rokhsar D.S."/>
        </authorList>
    </citation>
    <scope>NUCLEOTIDE SEQUENCE</scope>
</reference>
<dbReference type="InParanoid" id="T1F478"/>
<organism evidence="3 4">
    <name type="scientific">Helobdella robusta</name>
    <name type="common">Californian leech</name>
    <dbReference type="NCBI Taxonomy" id="6412"/>
    <lineage>
        <taxon>Eukaryota</taxon>
        <taxon>Metazoa</taxon>
        <taxon>Spiralia</taxon>
        <taxon>Lophotrochozoa</taxon>
        <taxon>Annelida</taxon>
        <taxon>Clitellata</taxon>
        <taxon>Hirudinea</taxon>
        <taxon>Rhynchobdellida</taxon>
        <taxon>Glossiphoniidae</taxon>
        <taxon>Helobdella</taxon>
    </lineage>
</organism>
<feature type="compositionally biased region" description="Basic residues" evidence="1">
    <location>
        <begin position="105"/>
        <end position="114"/>
    </location>
</feature>
<dbReference type="EMBL" id="AMQM01003865">
    <property type="status" value="NOT_ANNOTATED_CDS"/>
    <property type="molecule type" value="Genomic_DNA"/>
</dbReference>
<reference evidence="3" key="3">
    <citation type="submission" date="2015-06" db="UniProtKB">
        <authorList>
            <consortium name="EnsemblMetazoa"/>
        </authorList>
    </citation>
    <scope>IDENTIFICATION</scope>
</reference>
<dbReference type="KEGG" id="hro:HELRODRAFT_171385"/>
<evidence type="ECO:0000313" key="2">
    <source>
        <dbReference type="EMBL" id="ESO05722.1"/>
    </source>
</evidence>
<keyword evidence="4" id="KW-1185">Reference proteome</keyword>
<feature type="region of interest" description="Disordered" evidence="1">
    <location>
        <begin position="59"/>
        <end position="114"/>
    </location>
</feature>
<protein>
    <submittedName>
        <fullName evidence="2 3">Uncharacterized protein</fullName>
    </submittedName>
</protein>
<dbReference type="CTD" id="20203627"/>